<dbReference type="SMR" id="Q4DDQ1"/>
<dbReference type="eggNOG" id="ENOG502RQNI">
    <property type="taxonomic scope" value="Eukaryota"/>
</dbReference>
<gene>
    <name evidence="2" type="ORF">Tc00.1047053510283.100</name>
</gene>
<evidence type="ECO:0000256" key="1">
    <source>
        <dbReference type="SAM" id="Phobius"/>
    </source>
</evidence>
<proteinExistence type="predicted"/>
<dbReference type="RefSeq" id="XP_812505.1">
    <property type="nucleotide sequence ID" value="XM_807412.1"/>
</dbReference>
<keyword evidence="1" id="KW-0812">Transmembrane</keyword>
<feature type="transmembrane region" description="Helical" evidence="1">
    <location>
        <begin position="27"/>
        <end position="55"/>
    </location>
</feature>
<dbReference type="PaxDb" id="353153-Q4DDQ1"/>
<dbReference type="AlphaFoldDB" id="Q4DDQ1"/>
<evidence type="ECO:0000313" key="2">
    <source>
        <dbReference type="EMBL" id="EAN90654.1"/>
    </source>
</evidence>
<name>Q4DDQ1_TRYCC</name>
<dbReference type="Proteomes" id="UP000002296">
    <property type="component" value="Unassembled WGS sequence"/>
</dbReference>
<comment type="caution">
    <text evidence="2">The sequence shown here is derived from an EMBL/GenBank/DDBJ whole genome shotgun (WGS) entry which is preliminary data.</text>
</comment>
<reference evidence="2 3" key="1">
    <citation type="journal article" date="2005" name="Science">
        <title>The genome sequence of Trypanosoma cruzi, etiologic agent of Chagas disease.</title>
        <authorList>
            <person name="El-Sayed N.M."/>
            <person name="Myler P.J."/>
            <person name="Bartholomeu D.C."/>
            <person name="Nilsson D."/>
            <person name="Aggarwal G."/>
            <person name="Tran A.N."/>
            <person name="Ghedin E."/>
            <person name="Worthey E.A."/>
            <person name="Delcher A.L."/>
            <person name="Blandin G."/>
            <person name="Westenberger S.J."/>
            <person name="Caler E."/>
            <person name="Cerqueira G.C."/>
            <person name="Branche C."/>
            <person name="Haas B."/>
            <person name="Anupama A."/>
            <person name="Arner E."/>
            <person name="Aslund L."/>
            <person name="Attipoe P."/>
            <person name="Bontempi E."/>
            <person name="Bringaud F."/>
            <person name="Burton P."/>
            <person name="Cadag E."/>
            <person name="Campbell D.A."/>
            <person name="Carrington M."/>
            <person name="Crabtree J."/>
            <person name="Darban H."/>
            <person name="da Silveira J.F."/>
            <person name="de Jong P."/>
            <person name="Edwards K."/>
            <person name="Englund P.T."/>
            <person name="Fazelina G."/>
            <person name="Feldblyum T."/>
            <person name="Ferella M."/>
            <person name="Frasch A.C."/>
            <person name="Gull K."/>
            <person name="Horn D."/>
            <person name="Hou L."/>
            <person name="Huang Y."/>
            <person name="Kindlund E."/>
            <person name="Klingbeil M."/>
            <person name="Kluge S."/>
            <person name="Koo H."/>
            <person name="Lacerda D."/>
            <person name="Levin M.J."/>
            <person name="Lorenzi H."/>
            <person name="Louie T."/>
            <person name="Machado C.R."/>
            <person name="McCulloch R."/>
            <person name="McKenna A."/>
            <person name="Mizuno Y."/>
            <person name="Mottram J.C."/>
            <person name="Nelson S."/>
            <person name="Ochaya S."/>
            <person name="Osoegawa K."/>
            <person name="Pai G."/>
            <person name="Parsons M."/>
            <person name="Pentony M."/>
            <person name="Pettersson U."/>
            <person name="Pop M."/>
            <person name="Ramirez J.L."/>
            <person name="Rinta J."/>
            <person name="Robertson L."/>
            <person name="Salzberg S.L."/>
            <person name="Sanchez D.O."/>
            <person name="Seyler A."/>
            <person name="Sharma R."/>
            <person name="Shetty J."/>
            <person name="Simpson A.J."/>
            <person name="Sisk E."/>
            <person name="Tammi M.T."/>
            <person name="Tarleton R."/>
            <person name="Teixeira S."/>
            <person name="Van Aken S."/>
            <person name="Vogt C."/>
            <person name="Ward P.N."/>
            <person name="Wickstead B."/>
            <person name="Wortman J."/>
            <person name="White O."/>
            <person name="Fraser C.M."/>
            <person name="Stuart K.D."/>
            <person name="Andersson B."/>
        </authorList>
    </citation>
    <scope>NUCLEOTIDE SEQUENCE [LARGE SCALE GENOMIC DNA]</scope>
    <source>
        <strain evidence="2 3">CL Brener</strain>
    </source>
</reference>
<organism evidence="2 3">
    <name type="scientific">Trypanosoma cruzi (strain CL Brener)</name>
    <dbReference type="NCBI Taxonomy" id="353153"/>
    <lineage>
        <taxon>Eukaryota</taxon>
        <taxon>Discoba</taxon>
        <taxon>Euglenozoa</taxon>
        <taxon>Kinetoplastea</taxon>
        <taxon>Metakinetoplastina</taxon>
        <taxon>Trypanosomatida</taxon>
        <taxon>Trypanosomatidae</taxon>
        <taxon>Trypanosoma</taxon>
        <taxon>Schizotrypanum</taxon>
    </lineage>
</organism>
<evidence type="ECO:0000313" key="3">
    <source>
        <dbReference type="Proteomes" id="UP000002296"/>
    </source>
</evidence>
<keyword evidence="1" id="KW-0472">Membrane</keyword>
<keyword evidence="1" id="KW-1133">Transmembrane helix</keyword>
<dbReference type="InParanoid" id="Q4DDQ1"/>
<dbReference type="KEGG" id="tcr:510283.100"/>
<keyword evidence="3" id="KW-1185">Reference proteome</keyword>
<dbReference type="GeneID" id="3543673"/>
<protein>
    <submittedName>
        <fullName evidence="2">Uncharacterized protein</fullName>
    </submittedName>
</protein>
<dbReference type="EMBL" id="AAHK01000608">
    <property type="protein sequence ID" value="EAN90654.1"/>
    <property type="molecule type" value="Genomic_DNA"/>
</dbReference>
<accession>Q4DDQ1</accession>
<sequence length="231" mass="27460">MFKKGVVRECECVGGLSGSFFFFFSSFVYFFFVCFAVCAPLSASSYLFLFFYYYFLAGRMRRTIAALTATPERFSILGTTHPKPKRTGFGRNNKMRSKPSDNVAWYDKGPVEWLPRPVRLTYDHLDQLRDWMMRETLDGKTEEFNRIRDMHREWSQHPLMPVLGDVEPKFPLNLFKQNHRAKRRFLVRWHKANTPANWLWMPRGPTVVTPLHHTNSSQYPESWRQMVRKKK</sequence>
<dbReference type="STRING" id="353153.Q4DDQ1"/>